<feature type="domain" description="O-methyltransferase C-terminal" evidence="12">
    <location>
        <begin position="119"/>
        <end position="326"/>
    </location>
</feature>
<evidence type="ECO:0000256" key="8">
    <source>
        <dbReference type="ARBA" id="ARBA00040730"/>
    </source>
</evidence>
<evidence type="ECO:0000256" key="9">
    <source>
        <dbReference type="ARBA" id="ARBA00043054"/>
    </source>
</evidence>
<dbReference type="GO" id="GO:0017096">
    <property type="term" value="F:acetylserotonin O-methyltransferase activity"/>
    <property type="evidence" value="ECO:0007669"/>
    <property type="project" value="UniProtKB-EC"/>
</dbReference>
<name>A0AA97J431_EUBMA</name>
<dbReference type="AlphaFoldDB" id="A0AA97J431"/>
<evidence type="ECO:0000256" key="10">
    <source>
        <dbReference type="ARBA" id="ARBA00043260"/>
    </source>
</evidence>
<dbReference type="InterPro" id="IPR036390">
    <property type="entry name" value="WH_DNA-bd_sf"/>
</dbReference>
<keyword evidence="4" id="KW-0949">S-adenosyl-L-methionine</keyword>
<dbReference type="InterPro" id="IPR012967">
    <property type="entry name" value="COMT_dimerisation"/>
</dbReference>
<dbReference type="Pfam" id="PF08100">
    <property type="entry name" value="Dimerisation"/>
    <property type="match status" value="1"/>
</dbReference>
<protein>
    <recommendedName>
        <fullName evidence="8">Acetylserotonin O-methyltransferase</fullName>
        <ecNumber evidence="7">2.1.1.4</ecNumber>
    </recommendedName>
    <alternativeName>
        <fullName evidence="9">Hydroxyindole O-methyltransferase</fullName>
    </alternativeName>
</protein>
<dbReference type="PROSITE" id="PS51683">
    <property type="entry name" value="SAM_OMT_II"/>
    <property type="match status" value="1"/>
</dbReference>
<dbReference type="InterPro" id="IPR036388">
    <property type="entry name" value="WH-like_DNA-bd_sf"/>
</dbReference>
<keyword evidence="2" id="KW-0489">Methyltransferase</keyword>
<dbReference type="FunFam" id="1.10.10.10:FF:000358">
    <property type="entry name" value="Acetylserotonin O-methyltransferase"/>
    <property type="match status" value="1"/>
</dbReference>
<accession>A0AA97J431</accession>
<dbReference type="Gene3D" id="1.10.10.10">
    <property type="entry name" value="Winged helix-like DNA-binding domain superfamily/Winged helix DNA-binding domain"/>
    <property type="match status" value="1"/>
</dbReference>
<reference evidence="15" key="1">
    <citation type="submission" date="2025-08" db="UniProtKB">
        <authorList>
            <consortium name="RefSeq"/>
        </authorList>
    </citation>
    <scope>IDENTIFICATION</scope>
    <source>
        <tissue evidence="15">Blood</tissue>
    </source>
</reference>
<dbReference type="FunFam" id="3.40.50.150:FF:000146">
    <property type="entry name" value="Acetylserotonin O-methyltransferase"/>
    <property type="match status" value="1"/>
</dbReference>
<dbReference type="Proteomes" id="UP001190640">
    <property type="component" value="Chromosome 3"/>
</dbReference>
<keyword evidence="14" id="KW-1185">Reference proteome</keyword>
<dbReference type="Pfam" id="PF00891">
    <property type="entry name" value="Methyltransf_2"/>
    <property type="match status" value="1"/>
</dbReference>
<evidence type="ECO:0000313" key="14">
    <source>
        <dbReference type="Proteomes" id="UP001190640"/>
    </source>
</evidence>
<comment type="subunit">
    <text evidence="1">Homodimer.</text>
</comment>
<keyword evidence="3" id="KW-0808">Transferase</keyword>
<evidence type="ECO:0000256" key="5">
    <source>
        <dbReference type="ARBA" id="ARBA00037645"/>
    </source>
</evidence>
<dbReference type="InterPro" id="IPR001077">
    <property type="entry name" value="COMT_C"/>
</dbReference>
<dbReference type="EC" id="2.1.1.4" evidence="7"/>
<comment type="function">
    <text evidence="5">Catalyzes the transfer of a methyl group onto N-acetylserotonin, producing melatonin (N-acetyl-5-methoxytryptamine).</text>
</comment>
<dbReference type="CDD" id="cd02440">
    <property type="entry name" value="AdoMet_MTases"/>
    <property type="match status" value="1"/>
</dbReference>
<evidence type="ECO:0000256" key="3">
    <source>
        <dbReference type="ARBA" id="ARBA00022679"/>
    </source>
</evidence>
<gene>
    <name evidence="15" type="primary">LOC129326459</name>
</gene>
<comment type="pathway">
    <text evidence="6">Aromatic compound metabolism; melatonin biosynthesis; melatonin from serotonin: step 1/2.</text>
</comment>
<evidence type="ECO:0000256" key="1">
    <source>
        <dbReference type="ARBA" id="ARBA00011738"/>
    </source>
</evidence>
<evidence type="ECO:0000256" key="2">
    <source>
        <dbReference type="ARBA" id="ARBA00022603"/>
    </source>
</evidence>
<dbReference type="SUPFAM" id="SSF53335">
    <property type="entry name" value="S-adenosyl-L-methionine-dependent methyltransferases"/>
    <property type="match status" value="1"/>
</dbReference>
<dbReference type="GO" id="GO:0046983">
    <property type="term" value="F:protein dimerization activity"/>
    <property type="evidence" value="ECO:0007669"/>
    <property type="project" value="InterPro"/>
</dbReference>
<evidence type="ECO:0000313" key="15">
    <source>
        <dbReference type="RefSeq" id="XP_054830601.1"/>
    </source>
</evidence>
<dbReference type="GO" id="GO:0030187">
    <property type="term" value="P:melatonin biosynthetic process"/>
    <property type="evidence" value="ECO:0007669"/>
    <property type="project" value="UniProtKB-KW"/>
</dbReference>
<dbReference type="PANTHER" id="PTHR43712">
    <property type="entry name" value="PUTATIVE (AFU_ORTHOLOGUE AFUA_4G14580)-RELATED"/>
    <property type="match status" value="1"/>
</dbReference>
<sequence>MISTEEAESITTLIQYQHGFVISKVMFTACELGVFDLLLESGEPLSSTTIAECLGTSPHGMELLLGACVALKLLRTERKDEQVLYGNTDLSSLCLGKSSPKSQYHHMMWFSESTYLNLHYLADAVREGKNLNEKSLNSKNFYEGIYRSEEQMQRFMSYMNGTWSLGGRDVIAAFDLSQFPQICDLGGSSGALAKECIYLYPYCTVTILDLPEVVRTAKKHFISEEEQRIHFIEGDFFEDLIPEADLYILARICHNWTDEKCAQLLTKVYKACKPRGGVLIIEMVLNEDRKGPLLAHLQSILMLVRTEGKERTPLEYSTLLSAAGFKEAERKKTRLYDAILARK</sequence>
<feature type="domain" description="O-methyltransferase dimerisation" evidence="13">
    <location>
        <begin position="15"/>
        <end position="95"/>
    </location>
</feature>
<evidence type="ECO:0000259" key="13">
    <source>
        <dbReference type="Pfam" id="PF08100"/>
    </source>
</evidence>
<feature type="active site" description="Proton acceptor" evidence="11">
    <location>
        <position position="254"/>
    </location>
</feature>
<dbReference type="GeneID" id="129326459"/>
<keyword evidence="10" id="KW-0471">Melatonin biosynthesis</keyword>
<dbReference type="PANTHER" id="PTHR43712:SF2">
    <property type="entry name" value="O-METHYLTRANSFERASE CICE"/>
    <property type="match status" value="1"/>
</dbReference>
<dbReference type="InterPro" id="IPR029063">
    <property type="entry name" value="SAM-dependent_MTases_sf"/>
</dbReference>
<dbReference type="KEGG" id="emc:129326459"/>
<evidence type="ECO:0000256" key="7">
    <source>
        <dbReference type="ARBA" id="ARBA00039116"/>
    </source>
</evidence>
<proteinExistence type="predicted"/>
<organism evidence="14 15">
    <name type="scientific">Eublepharis macularius</name>
    <name type="common">Leopard gecko</name>
    <name type="synonym">Cyrtodactylus macularius</name>
    <dbReference type="NCBI Taxonomy" id="481883"/>
    <lineage>
        <taxon>Eukaryota</taxon>
        <taxon>Metazoa</taxon>
        <taxon>Chordata</taxon>
        <taxon>Craniata</taxon>
        <taxon>Vertebrata</taxon>
        <taxon>Euteleostomi</taxon>
        <taxon>Lepidosauria</taxon>
        <taxon>Squamata</taxon>
        <taxon>Bifurcata</taxon>
        <taxon>Gekkota</taxon>
        <taxon>Eublepharidae</taxon>
        <taxon>Eublepharinae</taxon>
        <taxon>Eublepharis</taxon>
    </lineage>
</organism>
<dbReference type="GO" id="GO:0032259">
    <property type="term" value="P:methylation"/>
    <property type="evidence" value="ECO:0007669"/>
    <property type="project" value="UniProtKB-KW"/>
</dbReference>
<evidence type="ECO:0000259" key="12">
    <source>
        <dbReference type="Pfam" id="PF00891"/>
    </source>
</evidence>
<dbReference type="SUPFAM" id="SSF46785">
    <property type="entry name" value="Winged helix' DNA-binding domain"/>
    <property type="match status" value="1"/>
</dbReference>
<evidence type="ECO:0000256" key="6">
    <source>
        <dbReference type="ARBA" id="ARBA00037926"/>
    </source>
</evidence>
<dbReference type="PIRSF" id="PIRSF005739">
    <property type="entry name" value="O-mtase"/>
    <property type="match status" value="1"/>
</dbReference>
<dbReference type="RefSeq" id="XP_054830601.1">
    <property type="nucleotide sequence ID" value="XM_054974626.1"/>
</dbReference>
<dbReference type="Gene3D" id="3.40.50.150">
    <property type="entry name" value="Vaccinia Virus protein VP39"/>
    <property type="match status" value="1"/>
</dbReference>
<evidence type="ECO:0000256" key="4">
    <source>
        <dbReference type="ARBA" id="ARBA00022691"/>
    </source>
</evidence>
<dbReference type="InterPro" id="IPR016461">
    <property type="entry name" value="COMT-like"/>
</dbReference>
<evidence type="ECO:0000256" key="11">
    <source>
        <dbReference type="PIRSR" id="PIRSR005739-1"/>
    </source>
</evidence>